<dbReference type="STRING" id="525257.HMPREF0204_13043"/>
<organism evidence="1 2">
    <name type="scientific">Chryseobacterium gleum</name>
    <name type="common">Flavobacterium gleum</name>
    <dbReference type="NCBI Taxonomy" id="250"/>
    <lineage>
        <taxon>Bacteria</taxon>
        <taxon>Pseudomonadati</taxon>
        <taxon>Bacteroidota</taxon>
        <taxon>Flavobacteriia</taxon>
        <taxon>Flavobacteriales</taxon>
        <taxon>Weeksellaceae</taxon>
        <taxon>Chryseobacterium group</taxon>
        <taxon>Chryseobacterium</taxon>
    </lineage>
</organism>
<dbReference type="AlphaFoldDB" id="A0A3S4MNR4"/>
<sequence>MNIDELRELLDQFLNRWPIENIKSMSLQEYVGLKNKDTFCQWVETKTRMLGSIKGMTSIKFGIYQRQDQAKRPKNYENDDEYSWLAAYGEERGAAFKKVQDEIIKIIQLSELGKFEQIDDLVLPDLFKWKVAFLYSNERLIPIFKNDVLIKIAEHFGLKTNRRTTISQIQNVMMQNKPVNLDVYSFMRQLYDQFGNTENAVDVAVAIHHLRKKLRSRKAASKINTEEHIRTTVARSFIAQKKHGKIQQALYKLLCAQYGEKNVFPEENFVDIKLIQKDYITFYEVKSSSYASECIKEALGQVLLYSFNDCDERPKKHIVVGQYPANDSDKKYIEFLKQNLKLEFDYINIEIE</sequence>
<reference evidence="1 2" key="1">
    <citation type="submission" date="2018-12" db="EMBL/GenBank/DDBJ databases">
        <authorList>
            <consortium name="Pathogen Informatics"/>
        </authorList>
    </citation>
    <scope>NUCLEOTIDE SEQUENCE [LARGE SCALE GENOMIC DNA]</scope>
    <source>
        <strain evidence="1 2">NCTC11432</strain>
    </source>
</reference>
<dbReference type="OrthoDB" id="9781481at2"/>
<dbReference type="RefSeq" id="WP_002978353.1">
    <property type="nucleotide sequence ID" value="NZ_CP068486.1"/>
</dbReference>
<proteinExistence type="predicted"/>
<dbReference type="Proteomes" id="UP000279227">
    <property type="component" value="Chromosome"/>
</dbReference>
<name>A0A3S4MNR4_CHRGE</name>
<gene>
    <name evidence="1" type="ORF">NCTC11432_01424</name>
</gene>
<evidence type="ECO:0008006" key="3">
    <source>
        <dbReference type="Google" id="ProtNLM"/>
    </source>
</evidence>
<dbReference type="GeneID" id="93021438"/>
<dbReference type="KEGG" id="cgle:NCTC11432_01424"/>
<evidence type="ECO:0000313" key="1">
    <source>
        <dbReference type="EMBL" id="VEE06003.1"/>
    </source>
</evidence>
<evidence type="ECO:0000313" key="2">
    <source>
        <dbReference type="Proteomes" id="UP000279227"/>
    </source>
</evidence>
<accession>A0A3S4MNR4</accession>
<protein>
    <recommendedName>
        <fullName evidence="3">Protein NO VEIN C-terminal domain-containing protein</fullName>
    </recommendedName>
</protein>
<dbReference type="EMBL" id="LR134289">
    <property type="protein sequence ID" value="VEE06003.1"/>
    <property type="molecule type" value="Genomic_DNA"/>
</dbReference>